<dbReference type="Pfam" id="PF09722">
    <property type="entry name" value="Xre_MbcA_ParS_C"/>
    <property type="match status" value="1"/>
</dbReference>
<reference evidence="3 4" key="1">
    <citation type="submission" date="2023-08" db="EMBL/GenBank/DDBJ databases">
        <title>Implementing the SeqCode for naming new Mesorhizobium species isolated from Vachellia karroo root nodules.</title>
        <authorList>
            <person name="Van Lill M."/>
        </authorList>
    </citation>
    <scope>NUCLEOTIDE SEQUENCE [LARGE SCALE GENOMIC DNA]</scope>
    <source>
        <strain evidence="3 4">MSK 1335</strain>
    </source>
</reference>
<keyword evidence="4" id="KW-1185">Reference proteome</keyword>
<feature type="domain" description="Antitoxin Xre-like helix-turn-helix" evidence="2">
    <location>
        <begin position="40"/>
        <end position="105"/>
    </location>
</feature>
<evidence type="ECO:0000259" key="2">
    <source>
        <dbReference type="Pfam" id="PF20432"/>
    </source>
</evidence>
<accession>A0ABU4ZPC2</accession>
<gene>
    <name evidence="3" type="ORF">RFM68_20275</name>
</gene>
<dbReference type="NCBIfam" id="TIGR02293">
    <property type="entry name" value="TAS_TIGR02293"/>
    <property type="match status" value="1"/>
</dbReference>
<sequence>MANFPTGFAEAPRMEPEFERLVDLFGGPKVLGFSVSSPLEAHEMILHGIPGQALESLVRHLTIIDPADAFETALGMSERTFQRHKSDHSRTLNREQGSRTWNFARILTKATSVLGTQEEAEKWMIEPAMGLDNRRPIDLLATAAGTILVQEFLERLDYGVYA</sequence>
<dbReference type="Proteomes" id="UP001276840">
    <property type="component" value="Unassembled WGS sequence"/>
</dbReference>
<proteinExistence type="predicted"/>
<dbReference type="InterPro" id="IPR011979">
    <property type="entry name" value="Antitox_Xre"/>
</dbReference>
<feature type="domain" description="Antitoxin Xre/MbcA/ParS-like toxin-binding" evidence="1">
    <location>
        <begin position="110"/>
        <end position="159"/>
    </location>
</feature>
<evidence type="ECO:0000313" key="3">
    <source>
        <dbReference type="EMBL" id="MDX8526840.1"/>
    </source>
</evidence>
<evidence type="ECO:0000259" key="1">
    <source>
        <dbReference type="Pfam" id="PF09722"/>
    </source>
</evidence>
<organism evidence="3 4">
    <name type="scientific">Mesorhizobium montanum</name>
    <dbReference type="NCBI Taxonomy" id="3072323"/>
    <lineage>
        <taxon>Bacteria</taxon>
        <taxon>Pseudomonadati</taxon>
        <taxon>Pseudomonadota</taxon>
        <taxon>Alphaproteobacteria</taxon>
        <taxon>Hyphomicrobiales</taxon>
        <taxon>Phyllobacteriaceae</taxon>
        <taxon>Mesorhizobium</taxon>
    </lineage>
</organism>
<dbReference type="InterPro" id="IPR024467">
    <property type="entry name" value="Xre/MbcA/ParS-like_toxin-bd"/>
</dbReference>
<evidence type="ECO:0000313" key="4">
    <source>
        <dbReference type="Proteomes" id="UP001276840"/>
    </source>
</evidence>
<comment type="caution">
    <text evidence="3">The sequence shown here is derived from an EMBL/GenBank/DDBJ whole genome shotgun (WGS) entry which is preliminary data.</text>
</comment>
<dbReference type="RefSeq" id="WP_320234785.1">
    <property type="nucleotide sequence ID" value="NZ_JAVIJF010000015.1"/>
</dbReference>
<protein>
    <submittedName>
        <fullName evidence="3">DUF2384 domain-containing protein</fullName>
    </submittedName>
</protein>
<name>A0ABU4ZPC2_9HYPH</name>
<dbReference type="Pfam" id="PF20432">
    <property type="entry name" value="Xre-like-HTH"/>
    <property type="match status" value="1"/>
</dbReference>
<dbReference type="InterPro" id="IPR046847">
    <property type="entry name" value="Xre-like_HTH"/>
</dbReference>
<dbReference type="EMBL" id="JAVIJF010000015">
    <property type="protein sequence ID" value="MDX8526840.1"/>
    <property type="molecule type" value="Genomic_DNA"/>
</dbReference>